<name>A0A5C3KJD3_COPMA</name>
<feature type="region of interest" description="Disordered" evidence="1">
    <location>
        <begin position="297"/>
        <end position="348"/>
    </location>
</feature>
<sequence length="369" mass="39621">MHSLTITSRLAALAIGAIFVAAQDDLPPARPQIPLAEKRFTWPDLPYQVDTEVLLRGTQSGYNICNSTTENQESLCQTAHFNSIDDFCLWAPPRAGENIGNIESHMVAWCTKPGHGTRLIPEGAITGLQWIRTPDYVQAVGFFDETMVNIGEEDYGGEIDPHGADGRGNPMGALLFSEAWTGSPVQVINWHLFIGRDRFCFKACDPSRQNDRQFCNNILDRIGCDFNIPNVAQPDVFEECAADNQDFPGVYTQADGAVITYTQPEGPIDTIEWRPRTPVPSDCTTYASAALFSGLPAGANPTPSASDEPEITPAPSGGLSTARPRATPSNSNASNGGARPQQTNTSGASRIALPSAAALAVILSAIIFA</sequence>
<organism evidence="3 4">
    <name type="scientific">Coprinopsis marcescibilis</name>
    <name type="common">Agaric fungus</name>
    <name type="synonym">Psathyrella marcescibilis</name>
    <dbReference type="NCBI Taxonomy" id="230819"/>
    <lineage>
        <taxon>Eukaryota</taxon>
        <taxon>Fungi</taxon>
        <taxon>Dikarya</taxon>
        <taxon>Basidiomycota</taxon>
        <taxon>Agaricomycotina</taxon>
        <taxon>Agaricomycetes</taxon>
        <taxon>Agaricomycetidae</taxon>
        <taxon>Agaricales</taxon>
        <taxon>Agaricineae</taxon>
        <taxon>Psathyrellaceae</taxon>
        <taxon>Coprinopsis</taxon>
    </lineage>
</organism>
<dbReference type="STRING" id="230819.A0A5C3KJD3"/>
<dbReference type="Proteomes" id="UP000307440">
    <property type="component" value="Unassembled WGS sequence"/>
</dbReference>
<dbReference type="OrthoDB" id="2564904at2759"/>
<protein>
    <submittedName>
        <fullName evidence="3">Macrofage activating glyco protein</fullName>
    </submittedName>
</protein>
<feature type="signal peptide" evidence="2">
    <location>
        <begin position="1"/>
        <end position="22"/>
    </location>
</feature>
<reference evidence="3 4" key="1">
    <citation type="journal article" date="2019" name="Nat. Ecol. Evol.">
        <title>Megaphylogeny resolves global patterns of mushroom evolution.</title>
        <authorList>
            <person name="Varga T."/>
            <person name="Krizsan K."/>
            <person name="Foldi C."/>
            <person name="Dima B."/>
            <person name="Sanchez-Garcia M."/>
            <person name="Sanchez-Ramirez S."/>
            <person name="Szollosi G.J."/>
            <person name="Szarkandi J.G."/>
            <person name="Papp V."/>
            <person name="Albert L."/>
            <person name="Andreopoulos W."/>
            <person name="Angelini C."/>
            <person name="Antonin V."/>
            <person name="Barry K.W."/>
            <person name="Bougher N.L."/>
            <person name="Buchanan P."/>
            <person name="Buyck B."/>
            <person name="Bense V."/>
            <person name="Catcheside P."/>
            <person name="Chovatia M."/>
            <person name="Cooper J."/>
            <person name="Damon W."/>
            <person name="Desjardin D."/>
            <person name="Finy P."/>
            <person name="Geml J."/>
            <person name="Haridas S."/>
            <person name="Hughes K."/>
            <person name="Justo A."/>
            <person name="Karasinski D."/>
            <person name="Kautmanova I."/>
            <person name="Kiss B."/>
            <person name="Kocsube S."/>
            <person name="Kotiranta H."/>
            <person name="LaButti K.M."/>
            <person name="Lechner B.E."/>
            <person name="Liimatainen K."/>
            <person name="Lipzen A."/>
            <person name="Lukacs Z."/>
            <person name="Mihaltcheva S."/>
            <person name="Morgado L.N."/>
            <person name="Niskanen T."/>
            <person name="Noordeloos M.E."/>
            <person name="Ohm R.A."/>
            <person name="Ortiz-Santana B."/>
            <person name="Ovrebo C."/>
            <person name="Racz N."/>
            <person name="Riley R."/>
            <person name="Savchenko A."/>
            <person name="Shiryaev A."/>
            <person name="Soop K."/>
            <person name="Spirin V."/>
            <person name="Szebenyi C."/>
            <person name="Tomsovsky M."/>
            <person name="Tulloss R.E."/>
            <person name="Uehling J."/>
            <person name="Grigoriev I.V."/>
            <person name="Vagvolgyi C."/>
            <person name="Papp T."/>
            <person name="Martin F.M."/>
            <person name="Miettinen O."/>
            <person name="Hibbett D.S."/>
            <person name="Nagy L.G."/>
        </authorList>
    </citation>
    <scope>NUCLEOTIDE SEQUENCE [LARGE SCALE GENOMIC DNA]</scope>
    <source>
        <strain evidence="3 4">CBS 121175</strain>
    </source>
</reference>
<keyword evidence="2" id="KW-0732">Signal</keyword>
<evidence type="ECO:0000256" key="1">
    <source>
        <dbReference type="SAM" id="MobiDB-lite"/>
    </source>
</evidence>
<evidence type="ECO:0000313" key="3">
    <source>
        <dbReference type="EMBL" id="TFK20391.1"/>
    </source>
</evidence>
<dbReference type="AlphaFoldDB" id="A0A5C3KJD3"/>
<evidence type="ECO:0000256" key="2">
    <source>
        <dbReference type="SAM" id="SignalP"/>
    </source>
</evidence>
<dbReference type="EMBL" id="ML210302">
    <property type="protein sequence ID" value="TFK20391.1"/>
    <property type="molecule type" value="Genomic_DNA"/>
</dbReference>
<accession>A0A5C3KJD3</accession>
<gene>
    <name evidence="3" type="ORF">FA15DRAFT_129127</name>
</gene>
<proteinExistence type="predicted"/>
<keyword evidence="4" id="KW-1185">Reference proteome</keyword>
<evidence type="ECO:0000313" key="4">
    <source>
        <dbReference type="Proteomes" id="UP000307440"/>
    </source>
</evidence>
<feature type="chain" id="PRO_5022831350" evidence="2">
    <location>
        <begin position="23"/>
        <end position="369"/>
    </location>
</feature>
<feature type="compositionally biased region" description="Polar residues" evidence="1">
    <location>
        <begin position="327"/>
        <end position="347"/>
    </location>
</feature>